<evidence type="ECO:0000256" key="1">
    <source>
        <dbReference type="ARBA" id="ARBA00022801"/>
    </source>
</evidence>
<gene>
    <name evidence="3" type="ORF">C8R41DRAFT_858970</name>
</gene>
<organism evidence="3 4">
    <name type="scientific">Lentinula lateritia</name>
    <dbReference type="NCBI Taxonomy" id="40482"/>
    <lineage>
        <taxon>Eukaryota</taxon>
        <taxon>Fungi</taxon>
        <taxon>Dikarya</taxon>
        <taxon>Basidiomycota</taxon>
        <taxon>Agaricomycotina</taxon>
        <taxon>Agaricomycetes</taxon>
        <taxon>Agaricomycetidae</taxon>
        <taxon>Agaricales</taxon>
        <taxon>Marasmiineae</taxon>
        <taxon>Omphalotaceae</taxon>
        <taxon>Lentinula</taxon>
    </lineage>
</organism>
<dbReference type="InterPro" id="IPR013078">
    <property type="entry name" value="His_Pase_superF_clade-1"/>
</dbReference>
<sequence>MVTFTFIRHGQSTDNVKRVWAGWKDAPLSNHGMKQATALGKWFSDKGVHFTAILSSTLERAATTAEVILTHQPGPHPPHIKSLLLREQHFGSAEGKSWSRKSYSGATLGEENCSSGTSTNHSRRGDRFPGGESKKDLSARAERVIDELLLPYILNTTGPVPSHVAVVSHGLFIREIVDALYRREFGGEGLLNNHRGLSNTGWTKVVVNVKRSIIPPSSPSASKLDLSVRITAINEHEHLDNLVRQKGGIGSLAHDPKQKDIRGFFAGSTGASASSKS</sequence>
<dbReference type="SMART" id="SM00855">
    <property type="entry name" value="PGAM"/>
    <property type="match status" value="1"/>
</dbReference>
<dbReference type="EMBL" id="JANVFT010000131">
    <property type="protein sequence ID" value="KAJ4465098.1"/>
    <property type="molecule type" value="Genomic_DNA"/>
</dbReference>
<dbReference type="PANTHER" id="PTHR46517">
    <property type="entry name" value="FRUCTOSE-2,6-BISPHOSPHATASE TIGAR"/>
    <property type="match status" value="1"/>
</dbReference>
<dbReference type="SUPFAM" id="SSF53254">
    <property type="entry name" value="Phosphoglycerate mutase-like"/>
    <property type="match status" value="1"/>
</dbReference>
<dbReference type="InterPro" id="IPR051695">
    <property type="entry name" value="Phosphoglycerate_Mutase"/>
</dbReference>
<feature type="region of interest" description="Disordered" evidence="2">
    <location>
        <begin position="96"/>
        <end position="136"/>
    </location>
</feature>
<comment type="caution">
    <text evidence="3">The sequence shown here is derived from an EMBL/GenBank/DDBJ whole genome shotgun (WGS) entry which is preliminary data.</text>
</comment>
<protein>
    <submittedName>
        <fullName evidence="3">Histidine phosphatase superfamily</fullName>
    </submittedName>
</protein>
<dbReference type="Pfam" id="PF00300">
    <property type="entry name" value="His_Phos_1"/>
    <property type="match status" value="1"/>
</dbReference>
<proteinExistence type="predicted"/>
<reference evidence="3" key="1">
    <citation type="submission" date="2022-08" db="EMBL/GenBank/DDBJ databases">
        <title>A Global Phylogenomic Analysis of the Shiitake Genus Lentinula.</title>
        <authorList>
            <consortium name="DOE Joint Genome Institute"/>
            <person name="Sierra-Patev S."/>
            <person name="Min B."/>
            <person name="Naranjo-Ortiz M."/>
            <person name="Looney B."/>
            <person name="Konkel Z."/>
            <person name="Slot J.C."/>
            <person name="Sakamoto Y."/>
            <person name="Steenwyk J.L."/>
            <person name="Rokas A."/>
            <person name="Carro J."/>
            <person name="Camarero S."/>
            <person name="Ferreira P."/>
            <person name="Molpeceres G."/>
            <person name="Ruiz-Duenas F.J."/>
            <person name="Serrano A."/>
            <person name="Henrissat B."/>
            <person name="Drula E."/>
            <person name="Hughes K.W."/>
            <person name="Mata J.L."/>
            <person name="Ishikawa N.K."/>
            <person name="Vargas-Isla R."/>
            <person name="Ushijima S."/>
            <person name="Smith C.A."/>
            <person name="Ahrendt S."/>
            <person name="Andreopoulos W."/>
            <person name="He G."/>
            <person name="Labutti K."/>
            <person name="Lipzen A."/>
            <person name="Ng V."/>
            <person name="Riley R."/>
            <person name="Sandor L."/>
            <person name="Barry K."/>
            <person name="Martinez A.T."/>
            <person name="Xiao Y."/>
            <person name="Gibbons J.G."/>
            <person name="Terashima K."/>
            <person name="Grigoriev I.V."/>
            <person name="Hibbett D.S."/>
        </authorList>
    </citation>
    <scope>NUCLEOTIDE SEQUENCE</scope>
    <source>
        <strain evidence="3">RHP3577 ss4</strain>
    </source>
</reference>
<feature type="compositionally biased region" description="Basic and acidic residues" evidence="2">
    <location>
        <begin position="123"/>
        <end position="136"/>
    </location>
</feature>
<name>A0ABQ8UZ70_9AGAR</name>
<evidence type="ECO:0000256" key="2">
    <source>
        <dbReference type="SAM" id="MobiDB-lite"/>
    </source>
</evidence>
<evidence type="ECO:0000313" key="3">
    <source>
        <dbReference type="EMBL" id="KAJ4465098.1"/>
    </source>
</evidence>
<accession>A0ABQ8UZ70</accession>
<dbReference type="PANTHER" id="PTHR46517:SF1">
    <property type="entry name" value="FRUCTOSE-2,6-BISPHOSPHATASE TIGAR"/>
    <property type="match status" value="1"/>
</dbReference>
<evidence type="ECO:0000313" key="4">
    <source>
        <dbReference type="Proteomes" id="UP001150217"/>
    </source>
</evidence>
<keyword evidence="1" id="KW-0378">Hydrolase</keyword>
<dbReference type="Proteomes" id="UP001150217">
    <property type="component" value="Unassembled WGS sequence"/>
</dbReference>
<keyword evidence="4" id="KW-1185">Reference proteome</keyword>
<dbReference type="CDD" id="cd07067">
    <property type="entry name" value="HP_PGM_like"/>
    <property type="match status" value="1"/>
</dbReference>
<dbReference type="Gene3D" id="3.40.50.1240">
    <property type="entry name" value="Phosphoglycerate mutase-like"/>
    <property type="match status" value="1"/>
</dbReference>
<dbReference type="InterPro" id="IPR029033">
    <property type="entry name" value="His_PPase_superfam"/>
</dbReference>